<reference evidence="1" key="1">
    <citation type="submission" date="2021-05" db="EMBL/GenBank/DDBJ databases">
        <authorList>
            <person name="Scholz U."/>
            <person name="Mascher M."/>
            <person name="Fiebig A."/>
        </authorList>
    </citation>
    <scope>NUCLEOTIDE SEQUENCE [LARGE SCALE GENOMIC DNA]</scope>
</reference>
<dbReference type="EnsemblPlants" id="AVESA.00010b.r2.6CG1109880.1">
    <property type="protein sequence ID" value="AVESA.00010b.r2.6CG1109880.1.CDS.1"/>
    <property type="gene ID" value="AVESA.00010b.r2.6CG1109880"/>
</dbReference>
<organism evidence="1 2">
    <name type="scientific">Avena sativa</name>
    <name type="common">Oat</name>
    <dbReference type="NCBI Taxonomy" id="4498"/>
    <lineage>
        <taxon>Eukaryota</taxon>
        <taxon>Viridiplantae</taxon>
        <taxon>Streptophyta</taxon>
        <taxon>Embryophyta</taxon>
        <taxon>Tracheophyta</taxon>
        <taxon>Spermatophyta</taxon>
        <taxon>Magnoliopsida</taxon>
        <taxon>Liliopsida</taxon>
        <taxon>Poales</taxon>
        <taxon>Poaceae</taxon>
        <taxon>BOP clade</taxon>
        <taxon>Pooideae</taxon>
        <taxon>Poodae</taxon>
        <taxon>Poeae</taxon>
        <taxon>Poeae Chloroplast Group 1 (Aveneae type)</taxon>
        <taxon>Aveninae</taxon>
        <taxon>Avena</taxon>
    </lineage>
</organism>
<evidence type="ECO:0000313" key="2">
    <source>
        <dbReference type="Proteomes" id="UP001732700"/>
    </source>
</evidence>
<dbReference type="Proteomes" id="UP001732700">
    <property type="component" value="Chromosome 6C"/>
</dbReference>
<reference evidence="1" key="2">
    <citation type="submission" date="2025-09" db="UniProtKB">
        <authorList>
            <consortium name="EnsemblPlants"/>
        </authorList>
    </citation>
    <scope>IDENTIFICATION</scope>
</reference>
<evidence type="ECO:0000313" key="1">
    <source>
        <dbReference type="EnsemblPlants" id="AVESA.00010b.r2.6CG1109880.1.CDS.1"/>
    </source>
</evidence>
<accession>A0ACD5Z7T1</accession>
<keyword evidence="2" id="KW-1185">Reference proteome</keyword>
<name>A0ACD5Z7T1_AVESA</name>
<sequence>MIFSPVVKHSSIRAFFGIVAMHDLELEQLDVKTAFLHGELEEEIYMDQPEGFIVPKKEDFVCKLKRSLYGLKQSPRQWYKRFNSFMISQGFKRSQFNSCVYIKFVNGSPIYLLLYVDDMLIAAKRMKEITTLKAHLSSEFEMKDLGAAKKILGMKIKLDRKSRFLFLSRQSYVEKVLQRFNMHDAKSINTPVAPHFKLSALQCPSSGEDIEYMSRVPYCSVVGSLMYVMVCSRPDLSYAMSLVSRYMANPGKEHWKVVQWIFRYLCGTSNACLKFGKTNEGLAGYVDSDFAADLDKRRSLIGYVFTIGGCAVSWKATLQPVVALSTTEAEYMAIAKVCKESV</sequence>
<protein>
    <submittedName>
        <fullName evidence="1">Uncharacterized protein</fullName>
    </submittedName>
</protein>
<proteinExistence type="predicted"/>